<organism evidence="1 2">
    <name type="scientific">Protopolystoma xenopodis</name>
    <dbReference type="NCBI Taxonomy" id="117903"/>
    <lineage>
        <taxon>Eukaryota</taxon>
        <taxon>Metazoa</taxon>
        <taxon>Spiralia</taxon>
        <taxon>Lophotrochozoa</taxon>
        <taxon>Platyhelminthes</taxon>
        <taxon>Monogenea</taxon>
        <taxon>Polyopisthocotylea</taxon>
        <taxon>Polystomatidea</taxon>
        <taxon>Polystomatidae</taxon>
        <taxon>Protopolystoma</taxon>
    </lineage>
</organism>
<sequence length="89" mass="9874">MKAFGSGESEPMGLILLLNPTDTLDTQICSSLRHENRDLKPVDGLLEAKHRLYQPTQFRKSTRSDLPVDNTRLVDVLLNSVGAKITLAL</sequence>
<evidence type="ECO:0000313" key="1">
    <source>
        <dbReference type="EMBL" id="VEL28442.1"/>
    </source>
</evidence>
<reference evidence="1" key="1">
    <citation type="submission" date="2018-11" db="EMBL/GenBank/DDBJ databases">
        <authorList>
            <consortium name="Pathogen Informatics"/>
        </authorList>
    </citation>
    <scope>NUCLEOTIDE SEQUENCE</scope>
</reference>
<evidence type="ECO:0000313" key="2">
    <source>
        <dbReference type="Proteomes" id="UP000784294"/>
    </source>
</evidence>
<name>A0A3S5FEZ3_9PLAT</name>
<dbReference type="EMBL" id="CAAALY010095113">
    <property type="protein sequence ID" value="VEL28442.1"/>
    <property type="molecule type" value="Genomic_DNA"/>
</dbReference>
<keyword evidence="2" id="KW-1185">Reference proteome</keyword>
<accession>A0A3S5FEZ3</accession>
<dbReference type="AlphaFoldDB" id="A0A3S5FEZ3"/>
<comment type="caution">
    <text evidence="1">The sequence shown here is derived from an EMBL/GenBank/DDBJ whole genome shotgun (WGS) entry which is preliminary data.</text>
</comment>
<proteinExistence type="predicted"/>
<gene>
    <name evidence="1" type="ORF">PXEA_LOCUS21882</name>
</gene>
<dbReference type="Proteomes" id="UP000784294">
    <property type="component" value="Unassembled WGS sequence"/>
</dbReference>
<protein>
    <submittedName>
        <fullName evidence="1">Uncharacterized protein</fullName>
    </submittedName>
</protein>